<sequence>MNLTDYNKDELNQLVFNLKEYEIDQCRIKLIHLTKSLKEQPNQKIASIQLKSVLERLDYLLFL</sequence>
<dbReference type="KEGG" id="lnu:N7U66_13830"/>
<dbReference type="RefSeq" id="WP_267675821.1">
    <property type="nucleotide sequence ID" value="NZ_CP113088.1"/>
</dbReference>
<dbReference type="EMBL" id="CP113088">
    <property type="protein sequence ID" value="WAC01205.1"/>
    <property type="molecule type" value="Genomic_DNA"/>
</dbReference>
<dbReference type="AlphaFoldDB" id="A0A9E8SFZ3"/>
<name>A0A9E8SFZ3_9FLAO</name>
<protein>
    <submittedName>
        <fullName evidence="1">Uncharacterized protein</fullName>
    </submittedName>
</protein>
<reference evidence="1" key="1">
    <citation type="submission" date="2022-11" db="EMBL/GenBank/DDBJ databases">
        <title>Lacinutrix neustonica HL-RS19T sp. nov., isolated from the surface microlayer sample of brackish Lake Shihwa.</title>
        <authorList>
            <person name="Choi J.Y."/>
            <person name="Hwang C.Y."/>
        </authorList>
    </citation>
    <scope>NUCLEOTIDE SEQUENCE</scope>
    <source>
        <strain evidence="1">HL-RS19</strain>
    </source>
</reference>
<organism evidence="1 2">
    <name type="scientific">Lacinutrix neustonica</name>
    <dbReference type="NCBI Taxonomy" id="2980107"/>
    <lineage>
        <taxon>Bacteria</taxon>
        <taxon>Pseudomonadati</taxon>
        <taxon>Bacteroidota</taxon>
        <taxon>Flavobacteriia</taxon>
        <taxon>Flavobacteriales</taxon>
        <taxon>Flavobacteriaceae</taxon>
        <taxon>Lacinutrix</taxon>
    </lineage>
</organism>
<evidence type="ECO:0000313" key="2">
    <source>
        <dbReference type="Proteomes" id="UP001164705"/>
    </source>
</evidence>
<keyword evidence="2" id="KW-1185">Reference proteome</keyword>
<dbReference type="Proteomes" id="UP001164705">
    <property type="component" value="Chromosome"/>
</dbReference>
<accession>A0A9E8SFZ3</accession>
<gene>
    <name evidence="1" type="ORF">N7U66_13830</name>
</gene>
<evidence type="ECO:0000313" key="1">
    <source>
        <dbReference type="EMBL" id="WAC01205.1"/>
    </source>
</evidence>
<proteinExistence type="predicted"/>